<feature type="chain" id="PRO_5003327167" description="FecR protein domain-containing protein" evidence="1">
    <location>
        <begin position="25"/>
        <end position="460"/>
    </location>
</feature>
<evidence type="ECO:0000313" key="4">
    <source>
        <dbReference type="Proteomes" id="UP000005019"/>
    </source>
</evidence>
<evidence type="ECO:0000256" key="1">
    <source>
        <dbReference type="SAM" id="SignalP"/>
    </source>
</evidence>
<comment type="caution">
    <text evidence="3">The sequence shown here is derived from an EMBL/GenBank/DDBJ whole genome shotgun (WGS) entry which is preliminary data.</text>
</comment>
<accession>F5RCY6</accession>
<dbReference type="InterPro" id="IPR006860">
    <property type="entry name" value="FecR"/>
</dbReference>
<dbReference type="STRING" id="1000565.METUNv1_02142"/>
<dbReference type="Gene3D" id="2.60.120.1440">
    <property type="match status" value="1"/>
</dbReference>
<evidence type="ECO:0000259" key="2">
    <source>
        <dbReference type="Pfam" id="PF04773"/>
    </source>
</evidence>
<dbReference type="eggNOG" id="COG4254">
    <property type="taxonomic scope" value="Bacteria"/>
</dbReference>
<dbReference type="RefSeq" id="WP_008061487.1">
    <property type="nucleotide sequence ID" value="NZ_AFHG01000049.1"/>
</dbReference>
<organism evidence="3 4">
    <name type="scientific">Methyloversatilis universalis (strain ATCC BAA-1314 / DSM 25237 / JCM 13912 / CCUG 52030 / FAM5)</name>
    <dbReference type="NCBI Taxonomy" id="1000565"/>
    <lineage>
        <taxon>Bacteria</taxon>
        <taxon>Pseudomonadati</taxon>
        <taxon>Pseudomonadota</taxon>
        <taxon>Betaproteobacteria</taxon>
        <taxon>Nitrosomonadales</taxon>
        <taxon>Sterolibacteriaceae</taxon>
        <taxon>Methyloversatilis</taxon>
    </lineage>
</organism>
<dbReference type="EMBL" id="AFHG01000049">
    <property type="protein sequence ID" value="EGK71637.1"/>
    <property type="molecule type" value="Genomic_DNA"/>
</dbReference>
<keyword evidence="4" id="KW-1185">Reference proteome</keyword>
<sequence>MAKSFRPARIALAVASAFPLCALANPAARVEFTAGEVRATGADGSSRVLARGAQVGSGDTIDTGSGRAQMRFTDGALVSLQPQTQFRIDQYAFAGKPAEDRGFFSLIKGGLRTITGLVGKGNRDAYKLTTSVATIGIRGTEYSVAYGNSINVTTGDGAIDVCNGGGCLTVTDGQSAYVADQNTPPVIIEVKTDLPPPPPSNAGMVTPPPVDETFLVSENRGEGGGLDVLNGFAGGLTTGDGFYVFGQYTDQYGGYGGQILLSGASAEFSGSTLVRATQGGADYTAVSVAESHQDGIVGWGRWASAQCLVCNTGPLTDVHYIVGRPSTDLAGLTGMVGNYSLSGHTLPTTSSGITGGAVTGMMIVDFSSYSMLVNMNVNVSTITFGLQGTGSVSAGGAVFGGGFTSCSNCGANWSGDFSGFFAGPAGARAGMLYNFNSDTAKGTVNGAAVFTQTSLSQPSL</sequence>
<gene>
    <name evidence="3" type="ORF">METUNv1_02142</name>
</gene>
<dbReference type="AlphaFoldDB" id="F5RCY6"/>
<dbReference type="PANTHER" id="PTHR38731">
    <property type="entry name" value="LIPL45-RELATED LIPOPROTEIN-RELATED"/>
    <property type="match status" value="1"/>
</dbReference>
<reference evidence="3 4" key="1">
    <citation type="journal article" date="2011" name="J. Bacteriol.">
        <title>Genome sequence of Methyloversatilis universalis FAM5T, a methylotrophic representative of the order Rhodocyclales.</title>
        <authorList>
            <person name="Kittichotirat W."/>
            <person name="Good N.M."/>
            <person name="Hall R."/>
            <person name="Bringel F."/>
            <person name="Lajus A."/>
            <person name="Medigue C."/>
            <person name="Smalley N.E."/>
            <person name="Beck D."/>
            <person name="Bumgarner R."/>
            <person name="Vuilleumier S."/>
            <person name="Kalyuzhnaya M.G."/>
        </authorList>
    </citation>
    <scope>NUCLEOTIDE SEQUENCE [LARGE SCALE GENOMIC DNA]</scope>
    <source>
        <strain evidence="4">ATCC BAA-1314 / JCM 13912 / FAM5</strain>
    </source>
</reference>
<keyword evidence="1" id="KW-0732">Signal</keyword>
<protein>
    <recommendedName>
        <fullName evidence="2">FecR protein domain-containing protein</fullName>
    </recommendedName>
</protein>
<feature type="domain" description="FecR protein" evidence="2">
    <location>
        <begin position="59"/>
        <end position="159"/>
    </location>
</feature>
<dbReference type="OrthoDB" id="369729at2"/>
<evidence type="ECO:0000313" key="3">
    <source>
        <dbReference type="EMBL" id="EGK71637.1"/>
    </source>
</evidence>
<dbReference type="Proteomes" id="UP000005019">
    <property type="component" value="Unassembled WGS sequence"/>
</dbReference>
<name>F5RCY6_METUF</name>
<feature type="signal peptide" evidence="1">
    <location>
        <begin position="1"/>
        <end position="24"/>
    </location>
</feature>
<dbReference type="Pfam" id="PF04773">
    <property type="entry name" value="FecR"/>
    <property type="match status" value="1"/>
</dbReference>
<dbReference type="PANTHER" id="PTHR38731:SF3">
    <property type="entry name" value="BLL6125 PROTEIN"/>
    <property type="match status" value="1"/>
</dbReference>
<proteinExistence type="predicted"/>